<evidence type="ECO:0000256" key="10">
    <source>
        <dbReference type="HAMAP-Rule" id="MF_00097"/>
    </source>
</evidence>
<dbReference type="InterPro" id="IPR034291">
    <property type="entry name" value="TMP_synthase"/>
</dbReference>
<evidence type="ECO:0000256" key="4">
    <source>
        <dbReference type="ARBA" id="ARBA00022723"/>
    </source>
</evidence>
<accession>A0ABN2X6E4</accession>
<dbReference type="SUPFAM" id="SSF51391">
    <property type="entry name" value="Thiamin phosphate synthase"/>
    <property type="match status" value="1"/>
</dbReference>
<dbReference type="Gene3D" id="3.20.20.70">
    <property type="entry name" value="Aldolase class I"/>
    <property type="match status" value="1"/>
</dbReference>
<dbReference type="EMBL" id="BAAAPZ010000018">
    <property type="protein sequence ID" value="GAA2105125.1"/>
    <property type="molecule type" value="Genomic_DNA"/>
</dbReference>
<feature type="binding site" evidence="10">
    <location>
        <position position="168"/>
    </location>
    <ligand>
        <name>4-amino-2-methyl-5-(diphosphooxymethyl)pyrimidine</name>
        <dbReference type="ChEBI" id="CHEBI:57841"/>
    </ligand>
</feature>
<dbReference type="CDD" id="cd00564">
    <property type="entry name" value="TMP_TenI"/>
    <property type="match status" value="1"/>
</dbReference>
<keyword evidence="6 10" id="KW-0784">Thiamine biosynthesis</keyword>
<comment type="catalytic activity">
    <reaction evidence="8 10">
        <text>2-(2-carboxy-4-methylthiazol-5-yl)ethyl phosphate + 4-amino-2-methyl-5-(diphosphooxymethyl)pyrimidine + 2 H(+) = thiamine phosphate + CO2 + diphosphate</text>
        <dbReference type="Rhea" id="RHEA:47848"/>
        <dbReference type="ChEBI" id="CHEBI:15378"/>
        <dbReference type="ChEBI" id="CHEBI:16526"/>
        <dbReference type="ChEBI" id="CHEBI:33019"/>
        <dbReference type="ChEBI" id="CHEBI:37575"/>
        <dbReference type="ChEBI" id="CHEBI:57841"/>
        <dbReference type="ChEBI" id="CHEBI:62890"/>
        <dbReference type="EC" id="2.5.1.3"/>
    </reaction>
</comment>
<comment type="similarity">
    <text evidence="10">Belongs to the thiamine-phosphate synthase family.</text>
</comment>
<evidence type="ECO:0000256" key="3">
    <source>
        <dbReference type="ARBA" id="ARBA00022679"/>
    </source>
</evidence>
<gene>
    <name evidence="10" type="primary">thiE</name>
    <name evidence="12" type="ORF">GCM10009823_30270</name>
</gene>
<protein>
    <recommendedName>
        <fullName evidence="10">Thiamine-phosphate synthase</fullName>
        <shortName evidence="10">TP synthase</shortName>
        <shortName evidence="10">TPS</shortName>
        <ecNumber evidence="10">2.5.1.3</ecNumber>
    </recommendedName>
    <alternativeName>
        <fullName evidence="10">Thiamine-phosphate pyrophosphorylase</fullName>
        <shortName evidence="10">TMP pyrophosphorylase</shortName>
        <shortName evidence="10">TMP-PPase</shortName>
    </alternativeName>
</protein>
<comment type="function">
    <text evidence="1 10">Condenses 4-methyl-5-(beta-hydroxyethyl)thiazole monophosphate (THZ-P) and 2-methyl-4-amino-5-hydroxymethyl pyrimidine pyrophosphate (HMP-PP) to form thiamine monophosphate (TMP).</text>
</comment>
<comment type="cofactor">
    <cofactor evidence="10">
        <name>Mg(2+)</name>
        <dbReference type="ChEBI" id="CHEBI:18420"/>
    </cofactor>
    <text evidence="10">Binds 1 Mg(2+) ion per subunit.</text>
</comment>
<evidence type="ECO:0000256" key="5">
    <source>
        <dbReference type="ARBA" id="ARBA00022842"/>
    </source>
</evidence>
<reference evidence="12 13" key="1">
    <citation type="journal article" date="2019" name="Int. J. Syst. Evol. Microbiol.">
        <title>The Global Catalogue of Microorganisms (GCM) 10K type strain sequencing project: providing services to taxonomists for standard genome sequencing and annotation.</title>
        <authorList>
            <consortium name="The Broad Institute Genomics Platform"/>
            <consortium name="The Broad Institute Genome Sequencing Center for Infectious Disease"/>
            <person name="Wu L."/>
            <person name="Ma J."/>
        </authorList>
    </citation>
    <scope>NUCLEOTIDE SEQUENCE [LARGE SCALE GENOMIC DNA]</scope>
    <source>
        <strain evidence="12 13">JCM 15900</strain>
    </source>
</reference>
<comment type="catalytic activity">
    <reaction evidence="7 10">
        <text>4-methyl-5-(2-phosphooxyethyl)-thiazole + 4-amino-2-methyl-5-(diphosphooxymethyl)pyrimidine + H(+) = thiamine phosphate + diphosphate</text>
        <dbReference type="Rhea" id="RHEA:22328"/>
        <dbReference type="ChEBI" id="CHEBI:15378"/>
        <dbReference type="ChEBI" id="CHEBI:33019"/>
        <dbReference type="ChEBI" id="CHEBI:37575"/>
        <dbReference type="ChEBI" id="CHEBI:57841"/>
        <dbReference type="ChEBI" id="CHEBI:58296"/>
        <dbReference type="EC" id="2.5.1.3"/>
    </reaction>
</comment>
<comment type="catalytic activity">
    <reaction evidence="9 10">
        <text>2-[(2R,5Z)-2-carboxy-4-methylthiazol-5(2H)-ylidene]ethyl phosphate + 4-amino-2-methyl-5-(diphosphooxymethyl)pyrimidine + 2 H(+) = thiamine phosphate + CO2 + diphosphate</text>
        <dbReference type="Rhea" id="RHEA:47844"/>
        <dbReference type="ChEBI" id="CHEBI:15378"/>
        <dbReference type="ChEBI" id="CHEBI:16526"/>
        <dbReference type="ChEBI" id="CHEBI:33019"/>
        <dbReference type="ChEBI" id="CHEBI:37575"/>
        <dbReference type="ChEBI" id="CHEBI:57841"/>
        <dbReference type="ChEBI" id="CHEBI:62899"/>
        <dbReference type="EC" id="2.5.1.3"/>
    </reaction>
</comment>
<feature type="binding site" evidence="10">
    <location>
        <begin position="49"/>
        <end position="53"/>
    </location>
    <ligand>
        <name>4-amino-2-methyl-5-(diphosphooxymethyl)pyrimidine</name>
        <dbReference type="ChEBI" id="CHEBI:57841"/>
    </ligand>
</feature>
<evidence type="ECO:0000256" key="7">
    <source>
        <dbReference type="ARBA" id="ARBA00047334"/>
    </source>
</evidence>
<evidence type="ECO:0000256" key="1">
    <source>
        <dbReference type="ARBA" id="ARBA00003814"/>
    </source>
</evidence>
<feature type="binding site" evidence="10">
    <location>
        <begin position="219"/>
        <end position="220"/>
    </location>
    <ligand>
        <name>2-[(2R,5Z)-2-carboxy-4-methylthiazol-5(2H)-ylidene]ethyl phosphate</name>
        <dbReference type="ChEBI" id="CHEBI:62899"/>
    </ligand>
</feature>
<dbReference type="HAMAP" id="MF_00097">
    <property type="entry name" value="TMP_synthase"/>
    <property type="match status" value="1"/>
</dbReference>
<evidence type="ECO:0000256" key="9">
    <source>
        <dbReference type="ARBA" id="ARBA00047883"/>
    </source>
</evidence>
<name>A0ABN2X6E4_9MICO</name>
<evidence type="ECO:0000313" key="12">
    <source>
        <dbReference type="EMBL" id="GAA2105125.1"/>
    </source>
</evidence>
<keyword evidence="4 10" id="KW-0479">Metal-binding</keyword>
<feature type="domain" description="Thiamine phosphate synthase/TenI" evidence="11">
    <location>
        <begin position="17"/>
        <end position="222"/>
    </location>
</feature>
<feature type="binding site" evidence="10">
    <location>
        <position position="199"/>
    </location>
    <ligand>
        <name>2-[(2R,5Z)-2-carboxy-4-methylthiazol-5(2H)-ylidene]ethyl phosphate</name>
        <dbReference type="ChEBI" id="CHEBI:62899"/>
    </ligand>
</feature>
<sequence length="245" mass="24937">MSTSALPPRLAPYDWTLYFVTDTAQCASVGRTVAETVAEAVAGGAGIVQVRDKDASDAEVEALTREVLTAVERGAAERASARVPVFVDDRLDVVRRLREEGLDVHIHVGQTDEPIAEVRRVLGPEPLVGLSARTPEQFAAAAALHDEDTGAGLVDLLGIGPAYDTTTKAGAPAGFGPDGIAALASAAVQMGLPAVGIGGITAERAPELASAPLLGICVVSAICRAEDPRAAAAAIRAAYLGAAPG</sequence>
<keyword evidence="13" id="KW-1185">Reference proteome</keyword>
<dbReference type="EC" id="2.5.1.3" evidence="10"/>
<evidence type="ECO:0000259" key="11">
    <source>
        <dbReference type="Pfam" id="PF02581"/>
    </source>
</evidence>
<evidence type="ECO:0000256" key="2">
    <source>
        <dbReference type="ARBA" id="ARBA00005165"/>
    </source>
</evidence>
<dbReference type="InterPro" id="IPR013785">
    <property type="entry name" value="Aldolase_TIM"/>
</dbReference>
<dbReference type="Proteomes" id="UP001500984">
    <property type="component" value="Unassembled WGS sequence"/>
</dbReference>
<keyword evidence="3 10" id="KW-0808">Transferase</keyword>
<dbReference type="RefSeq" id="WP_344338215.1">
    <property type="nucleotide sequence ID" value="NZ_BAAAPZ010000018.1"/>
</dbReference>
<proteinExistence type="inferred from homology"/>
<evidence type="ECO:0000256" key="6">
    <source>
        <dbReference type="ARBA" id="ARBA00022977"/>
    </source>
</evidence>
<dbReference type="Pfam" id="PF02581">
    <property type="entry name" value="TMP-TENI"/>
    <property type="match status" value="1"/>
</dbReference>
<feature type="binding site" evidence="10">
    <location>
        <position position="89"/>
    </location>
    <ligand>
        <name>Mg(2+)</name>
        <dbReference type="ChEBI" id="CHEBI:18420"/>
    </ligand>
</feature>
<comment type="pathway">
    <text evidence="2 10">Cofactor biosynthesis; thiamine diphosphate biosynthesis; thiamine phosphate from 4-amino-2-methyl-5-diphosphomethylpyrimidine and 4-methyl-5-(2-phosphoethyl)-thiazole: step 1/1.</text>
</comment>
<feature type="binding site" evidence="10">
    <location>
        <begin position="165"/>
        <end position="167"/>
    </location>
    <ligand>
        <name>2-[(2R,5Z)-2-carboxy-4-methylthiazol-5(2H)-ylidene]ethyl phosphate</name>
        <dbReference type="ChEBI" id="CHEBI:62899"/>
    </ligand>
</feature>
<dbReference type="InterPro" id="IPR036206">
    <property type="entry name" value="ThiamineP_synth_sf"/>
</dbReference>
<organism evidence="12 13">
    <name type="scientific">Brevibacterium salitolerans</name>
    <dbReference type="NCBI Taxonomy" id="1403566"/>
    <lineage>
        <taxon>Bacteria</taxon>
        <taxon>Bacillati</taxon>
        <taxon>Actinomycetota</taxon>
        <taxon>Actinomycetes</taxon>
        <taxon>Micrococcales</taxon>
        <taxon>Brevibacteriaceae</taxon>
        <taxon>Brevibacterium</taxon>
    </lineage>
</organism>
<keyword evidence="5 10" id="KW-0460">Magnesium</keyword>
<feature type="binding site" evidence="10">
    <location>
        <position position="112"/>
    </location>
    <ligand>
        <name>Mg(2+)</name>
        <dbReference type="ChEBI" id="CHEBI:18420"/>
    </ligand>
</feature>
<evidence type="ECO:0000256" key="8">
    <source>
        <dbReference type="ARBA" id="ARBA00047851"/>
    </source>
</evidence>
<feature type="binding site" evidence="10">
    <location>
        <position position="88"/>
    </location>
    <ligand>
        <name>4-amino-2-methyl-5-(diphosphooxymethyl)pyrimidine</name>
        <dbReference type="ChEBI" id="CHEBI:57841"/>
    </ligand>
</feature>
<dbReference type="PANTHER" id="PTHR20857:SF15">
    <property type="entry name" value="THIAMINE-PHOSPHATE SYNTHASE"/>
    <property type="match status" value="1"/>
</dbReference>
<evidence type="ECO:0000313" key="13">
    <source>
        <dbReference type="Proteomes" id="UP001500984"/>
    </source>
</evidence>
<dbReference type="InterPro" id="IPR022998">
    <property type="entry name" value="ThiamineP_synth_TenI"/>
</dbReference>
<dbReference type="PANTHER" id="PTHR20857">
    <property type="entry name" value="THIAMINE-PHOSPHATE PYROPHOSPHORYLASE"/>
    <property type="match status" value="1"/>
</dbReference>
<feature type="binding site" evidence="10">
    <location>
        <position position="131"/>
    </location>
    <ligand>
        <name>4-amino-2-methyl-5-(diphosphooxymethyl)pyrimidine</name>
        <dbReference type="ChEBI" id="CHEBI:57841"/>
    </ligand>
</feature>
<comment type="caution">
    <text evidence="12">The sequence shown here is derived from an EMBL/GenBank/DDBJ whole genome shotgun (WGS) entry which is preliminary data.</text>
</comment>